<dbReference type="Pfam" id="PF13962">
    <property type="entry name" value="PGG"/>
    <property type="match status" value="1"/>
</dbReference>
<dbReference type="SUPFAM" id="SSF48403">
    <property type="entry name" value="Ankyrin repeat"/>
    <property type="match status" value="1"/>
</dbReference>
<feature type="transmembrane region" description="Helical" evidence="2">
    <location>
        <begin position="275"/>
        <end position="294"/>
    </location>
</feature>
<dbReference type="InterPro" id="IPR002110">
    <property type="entry name" value="Ankyrin_rpt"/>
</dbReference>
<feature type="transmembrane region" description="Helical" evidence="2">
    <location>
        <begin position="367"/>
        <end position="388"/>
    </location>
</feature>
<accession>A0A8T1NWB0</accession>
<dbReference type="PANTHER" id="PTHR24128:SF24">
    <property type="entry name" value="ANKYRIN REPEAT PROTEIN"/>
    <property type="match status" value="1"/>
</dbReference>
<comment type="caution">
    <text evidence="4">The sequence shown here is derived from an EMBL/GenBank/DDBJ whole genome shotgun (WGS) entry which is preliminary data.</text>
</comment>
<dbReference type="Proteomes" id="UP000811609">
    <property type="component" value="Chromosome 11"/>
</dbReference>
<evidence type="ECO:0000259" key="3">
    <source>
        <dbReference type="Pfam" id="PF13962"/>
    </source>
</evidence>
<sequence length="447" mass="50746">MDPSHPTINLSDAAQHGNIPALYSAIKTDPEVLDNIDKIPFIETPLHTAALRGQTEFAMEIMMLKPSFARKLDQDGFTPMHLALKFRKNLLVRRLLDVDKDLVRVRGRGGVSPLHYVTEIGELDLLVEFLKACPKSIEDVTNRRETALHIALKNDRFDAFELLVGWLRRDWFMDADRMEKKLLNWSDENGDTPLHLAVSTNDDQVVRCFVNCTSVDKDRKNSEDQTALEILEQMHEGGKREIIKNMIHRAKIFQSLFQLLTLIFPSPPLSEVADLRTFLISHFSIFENYYIFMFRQIMELGNDTRTMLLVVVTLVVTVTYQAALSPPGGVWQDNFNAETGTGASESVVSQPSHHAGRVIMSTSKSCLFFTLNTLTFFMCNMTIIFLLIPVGFTRILVIVPIWALTSCYCASTYTIFPTVSSFNYLLLLLQLIPCTLLFSRMKIGKRG</sequence>
<evidence type="ECO:0000256" key="1">
    <source>
        <dbReference type="PROSITE-ProRule" id="PRU00023"/>
    </source>
</evidence>
<keyword evidence="2" id="KW-0472">Membrane</keyword>
<keyword evidence="2" id="KW-0812">Transmembrane</keyword>
<protein>
    <recommendedName>
        <fullName evidence="3">PGG domain-containing protein</fullName>
    </recommendedName>
</protein>
<feature type="transmembrane region" description="Helical" evidence="2">
    <location>
        <begin position="306"/>
        <end position="324"/>
    </location>
</feature>
<dbReference type="InterPro" id="IPR036770">
    <property type="entry name" value="Ankyrin_rpt-contain_sf"/>
</dbReference>
<dbReference type="PROSITE" id="PS50088">
    <property type="entry name" value="ANK_REPEAT"/>
    <property type="match status" value="1"/>
</dbReference>
<dbReference type="InterPro" id="IPR026961">
    <property type="entry name" value="PGG_dom"/>
</dbReference>
<feature type="transmembrane region" description="Helical" evidence="2">
    <location>
        <begin position="395"/>
        <end position="416"/>
    </location>
</feature>
<dbReference type="EMBL" id="CM031819">
    <property type="protein sequence ID" value="KAG6635878.1"/>
    <property type="molecule type" value="Genomic_DNA"/>
</dbReference>
<feature type="domain" description="PGG" evidence="3">
    <location>
        <begin position="302"/>
        <end position="399"/>
    </location>
</feature>
<dbReference type="PROSITE" id="PS50297">
    <property type="entry name" value="ANK_REP_REGION"/>
    <property type="match status" value="1"/>
</dbReference>
<keyword evidence="2" id="KW-1133">Transmembrane helix</keyword>
<feature type="repeat" description="ANK" evidence="1">
    <location>
        <begin position="189"/>
        <end position="211"/>
    </location>
</feature>
<dbReference type="SMART" id="SM00248">
    <property type="entry name" value="ANK"/>
    <property type="match status" value="5"/>
</dbReference>
<name>A0A8T1NWB0_CARIL</name>
<evidence type="ECO:0000313" key="4">
    <source>
        <dbReference type="EMBL" id="KAG6635879.1"/>
    </source>
</evidence>
<gene>
    <name evidence="4" type="ORF">CIPAW_11G073600</name>
</gene>
<keyword evidence="1" id="KW-0040">ANK repeat</keyword>
<evidence type="ECO:0000313" key="5">
    <source>
        <dbReference type="Proteomes" id="UP000811609"/>
    </source>
</evidence>
<dbReference type="AlphaFoldDB" id="A0A8T1NWB0"/>
<dbReference type="EMBL" id="CM031819">
    <property type="protein sequence ID" value="KAG6635879.1"/>
    <property type="molecule type" value="Genomic_DNA"/>
</dbReference>
<keyword evidence="5" id="KW-1185">Reference proteome</keyword>
<proteinExistence type="predicted"/>
<dbReference type="Gene3D" id="1.25.40.20">
    <property type="entry name" value="Ankyrin repeat-containing domain"/>
    <property type="match status" value="1"/>
</dbReference>
<reference evidence="4" key="1">
    <citation type="submission" date="2020-12" db="EMBL/GenBank/DDBJ databases">
        <title>WGS assembly of Carya illinoinensis cv. Pawnee.</title>
        <authorList>
            <person name="Platts A."/>
            <person name="Shu S."/>
            <person name="Wright S."/>
            <person name="Barry K."/>
            <person name="Edger P."/>
            <person name="Pires J.C."/>
            <person name="Schmutz J."/>
        </authorList>
    </citation>
    <scope>NUCLEOTIDE SEQUENCE</scope>
    <source>
        <tissue evidence="4">Leaf</tissue>
    </source>
</reference>
<dbReference type="Pfam" id="PF00023">
    <property type="entry name" value="Ank"/>
    <property type="match status" value="1"/>
</dbReference>
<feature type="transmembrane region" description="Helical" evidence="2">
    <location>
        <begin position="422"/>
        <end position="439"/>
    </location>
</feature>
<evidence type="ECO:0000256" key="2">
    <source>
        <dbReference type="SAM" id="Phobius"/>
    </source>
</evidence>
<dbReference type="Pfam" id="PF12796">
    <property type="entry name" value="Ank_2"/>
    <property type="match status" value="1"/>
</dbReference>
<organism evidence="4 5">
    <name type="scientific">Carya illinoinensis</name>
    <name type="common">Pecan</name>
    <dbReference type="NCBI Taxonomy" id="32201"/>
    <lineage>
        <taxon>Eukaryota</taxon>
        <taxon>Viridiplantae</taxon>
        <taxon>Streptophyta</taxon>
        <taxon>Embryophyta</taxon>
        <taxon>Tracheophyta</taxon>
        <taxon>Spermatophyta</taxon>
        <taxon>Magnoliopsida</taxon>
        <taxon>eudicotyledons</taxon>
        <taxon>Gunneridae</taxon>
        <taxon>Pentapetalae</taxon>
        <taxon>rosids</taxon>
        <taxon>fabids</taxon>
        <taxon>Fagales</taxon>
        <taxon>Juglandaceae</taxon>
        <taxon>Carya</taxon>
    </lineage>
</organism>
<dbReference type="PANTHER" id="PTHR24128">
    <property type="entry name" value="HOMEOBOX PROTEIN WARIAI"/>
    <property type="match status" value="1"/>
</dbReference>
<dbReference type="OrthoDB" id="674805at2759"/>